<sequence>MSKRIGEVLAISGVNITVEVDPRISDLHVRHTGKTYTIGQPGSYLIVDRGHDKHLILVTTVRKTRWNASEQNVDGLSEEIKEGLPKGNFPYLPTHPDLLDRTLIDGILVGTIIGKRFEIGITHLPVVGDEVAIALQSHLAIALAPEQERFTVSMGTFVDSNIPVYLDMDDLFGKHAAIVGTTGCGKSYTVARLLQEIVSSYPGANIVVFDLHGEYRNCFTQCNYMRADQLSLPAWLHSFDNLFDLCADLSNQFNIHNQRWAFREGIFKLKQRYCENVLSDQKLANNIDLDSPIPFNFRHLVNYLKNINNETKNKDTDAAAYKEEKEHDQFEEEIEYKAKERNKIIGGTFNGELDRLVLRVESRFNDPRYAFMFNYEQPKKGDLEALVRKVTGFVHESPMPITVYDLSYLPSETVGAVVATISRIIFQIHFLSKRRAFIPTLIVYEEAHNYISYRGRGAYGDAREAAERISKEGRKFGIGMLAVSQRPSELSETMLSQCNTFLCMRLANSVDKNHILSLLPDSMNNLVDILPILPRGHVLVVGQATKMPVRTLVTKVKDNKRKPDSDDPPFGEKWNIEITSRKIPDIKKICDKWIRSEKLIEE</sequence>
<reference evidence="2 3" key="1">
    <citation type="submission" date="2016-07" db="EMBL/GenBank/DDBJ databases">
        <title>Draft genome of Scalindua rubra, obtained from a brine-seawater interface in the Red Sea, sheds light on salt adaptation in anammox bacteria.</title>
        <authorList>
            <person name="Speth D.R."/>
            <person name="Lagkouvardos I."/>
            <person name="Wang Y."/>
            <person name="Qian P.-Y."/>
            <person name="Dutilh B.E."/>
            <person name="Jetten M.S."/>
        </authorList>
    </citation>
    <scope>NUCLEOTIDE SEQUENCE [LARGE SCALE GENOMIC DNA]</scope>
    <source>
        <strain evidence="2">BSI-1</strain>
    </source>
</reference>
<dbReference type="EMBL" id="MAYW01000054">
    <property type="protein sequence ID" value="ODS32642.1"/>
    <property type="molecule type" value="Genomic_DNA"/>
</dbReference>
<protein>
    <submittedName>
        <fullName evidence="2">AAA-like domain protein</fullName>
    </submittedName>
</protein>
<comment type="caution">
    <text evidence="2">The sequence shown here is derived from an EMBL/GenBank/DDBJ whole genome shotgun (WGS) entry which is preliminary data.</text>
</comment>
<dbReference type="Pfam" id="PF01935">
    <property type="entry name" value="DUF87"/>
    <property type="match status" value="1"/>
</dbReference>
<gene>
    <name evidence="2" type="ORF">SCARUB_02243</name>
</gene>
<feature type="domain" description="Helicase HerA central" evidence="1">
    <location>
        <begin position="154"/>
        <end position="423"/>
    </location>
</feature>
<accession>A0A1E3XAJ6</accession>
<dbReference type="PATRIC" id="fig|1872076.5.peg.2644"/>
<dbReference type="AlphaFoldDB" id="A0A1E3XAJ6"/>
<dbReference type="PANTHER" id="PTHR42957:SF1">
    <property type="entry name" value="HELICASE MJ1565-RELATED"/>
    <property type="match status" value="1"/>
</dbReference>
<dbReference type="SUPFAM" id="SSF52540">
    <property type="entry name" value="P-loop containing nucleoside triphosphate hydrolases"/>
    <property type="match status" value="1"/>
</dbReference>
<dbReference type="Gene3D" id="3.40.50.300">
    <property type="entry name" value="P-loop containing nucleotide triphosphate hydrolases"/>
    <property type="match status" value="2"/>
</dbReference>
<evidence type="ECO:0000313" key="3">
    <source>
        <dbReference type="Proteomes" id="UP000094056"/>
    </source>
</evidence>
<name>A0A1E3XAJ6_9BACT</name>
<dbReference type="Proteomes" id="UP000094056">
    <property type="component" value="Unassembled WGS sequence"/>
</dbReference>
<proteinExistence type="predicted"/>
<organism evidence="2 3">
    <name type="scientific">Candidatus Scalindua rubra</name>
    <dbReference type="NCBI Taxonomy" id="1872076"/>
    <lineage>
        <taxon>Bacteria</taxon>
        <taxon>Pseudomonadati</taxon>
        <taxon>Planctomycetota</taxon>
        <taxon>Candidatus Brocadiia</taxon>
        <taxon>Candidatus Brocadiales</taxon>
        <taxon>Candidatus Scalinduaceae</taxon>
        <taxon>Candidatus Scalindua</taxon>
    </lineage>
</organism>
<dbReference type="PANTHER" id="PTHR42957">
    <property type="entry name" value="HELICASE MJ1565-RELATED"/>
    <property type="match status" value="1"/>
</dbReference>
<evidence type="ECO:0000259" key="1">
    <source>
        <dbReference type="Pfam" id="PF01935"/>
    </source>
</evidence>
<dbReference type="InterPro" id="IPR027417">
    <property type="entry name" value="P-loop_NTPase"/>
</dbReference>
<evidence type="ECO:0000313" key="2">
    <source>
        <dbReference type="EMBL" id="ODS32642.1"/>
    </source>
</evidence>
<dbReference type="InterPro" id="IPR008571">
    <property type="entry name" value="HerA-like"/>
</dbReference>
<dbReference type="InterPro" id="IPR002789">
    <property type="entry name" value="HerA_central"/>
</dbReference>